<keyword evidence="4" id="KW-0378">Hydrolase</keyword>
<dbReference type="GO" id="GO:0005576">
    <property type="term" value="C:extracellular region"/>
    <property type="evidence" value="ECO:0007669"/>
    <property type="project" value="UniProtKB-SubCell"/>
</dbReference>
<name>A0A699GZJ7_TANCI</name>
<dbReference type="Gene3D" id="2.160.20.10">
    <property type="entry name" value="Single-stranded right-handed beta-helix, Pectin lyase-like"/>
    <property type="match status" value="2"/>
</dbReference>
<feature type="non-terminal residue" evidence="4">
    <location>
        <position position="77"/>
    </location>
</feature>
<organism evidence="4">
    <name type="scientific">Tanacetum cinerariifolium</name>
    <name type="common">Dalmatian daisy</name>
    <name type="synonym">Chrysanthemum cinerariifolium</name>
    <dbReference type="NCBI Taxonomy" id="118510"/>
    <lineage>
        <taxon>Eukaryota</taxon>
        <taxon>Viridiplantae</taxon>
        <taxon>Streptophyta</taxon>
        <taxon>Embryophyta</taxon>
        <taxon>Tracheophyta</taxon>
        <taxon>Spermatophyta</taxon>
        <taxon>Magnoliopsida</taxon>
        <taxon>eudicotyledons</taxon>
        <taxon>Gunneridae</taxon>
        <taxon>Pentapetalae</taxon>
        <taxon>asterids</taxon>
        <taxon>campanulids</taxon>
        <taxon>Asterales</taxon>
        <taxon>Asteraceae</taxon>
        <taxon>Asteroideae</taxon>
        <taxon>Anthemideae</taxon>
        <taxon>Anthemidinae</taxon>
        <taxon>Tanacetum</taxon>
    </lineage>
</organism>
<dbReference type="SUPFAM" id="SSF51126">
    <property type="entry name" value="Pectin lyase-like"/>
    <property type="match status" value="1"/>
</dbReference>
<evidence type="ECO:0000256" key="2">
    <source>
        <dbReference type="ARBA" id="ARBA00022525"/>
    </source>
</evidence>
<comment type="caution">
    <text evidence="4">The sequence shown here is derived from an EMBL/GenBank/DDBJ whole genome shotgun (WGS) entry which is preliminary data.</text>
</comment>
<gene>
    <name evidence="4" type="ORF">Tci_275932</name>
</gene>
<dbReference type="InterPro" id="IPR012334">
    <property type="entry name" value="Pectin_lyas_fold"/>
</dbReference>
<dbReference type="AlphaFoldDB" id="A0A699GZJ7"/>
<reference evidence="4" key="1">
    <citation type="journal article" date="2019" name="Sci. Rep.">
        <title>Draft genome of Tanacetum cinerariifolium, the natural source of mosquito coil.</title>
        <authorList>
            <person name="Yamashiro T."/>
            <person name="Shiraishi A."/>
            <person name="Satake H."/>
            <person name="Nakayama K."/>
        </authorList>
    </citation>
    <scope>NUCLEOTIDE SEQUENCE</scope>
</reference>
<dbReference type="GO" id="GO:0016829">
    <property type="term" value="F:lyase activity"/>
    <property type="evidence" value="ECO:0007669"/>
    <property type="project" value="UniProtKB-KW"/>
</dbReference>
<sequence>MFHILLYASNNAKLQDVSILASETSPNTDGIHFITFYSIGTLGWDFHEAGVQNITVKTTTFMGTQNGVRKKAWARQP</sequence>
<protein>
    <submittedName>
        <fullName evidence="4">Putative glycoside hydrolase, family 28, pectin lyase fold/virulence factor</fullName>
    </submittedName>
</protein>
<dbReference type="GO" id="GO:0071555">
    <property type="term" value="P:cell wall organization"/>
    <property type="evidence" value="ECO:0007669"/>
    <property type="project" value="UniProtKB-KW"/>
</dbReference>
<dbReference type="GO" id="GO:0016787">
    <property type="term" value="F:hydrolase activity"/>
    <property type="evidence" value="ECO:0007669"/>
    <property type="project" value="UniProtKB-KW"/>
</dbReference>
<keyword evidence="3" id="KW-0961">Cell wall biogenesis/degradation</keyword>
<dbReference type="EMBL" id="BKCJ010086340">
    <property type="protein sequence ID" value="GEX03957.1"/>
    <property type="molecule type" value="Genomic_DNA"/>
</dbReference>
<keyword evidence="4" id="KW-0456">Lyase</keyword>
<dbReference type="PANTHER" id="PTHR31375">
    <property type="match status" value="1"/>
</dbReference>
<dbReference type="InterPro" id="IPR011050">
    <property type="entry name" value="Pectin_lyase_fold/virulence"/>
</dbReference>
<evidence type="ECO:0000256" key="1">
    <source>
        <dbReference type="ARBA" id="ARBA00004613"/>
    </source>
</evidence>
<evidence type="ECO:0000256" key="3">
    <source>
        <dbReference type="ARBA" id="ARBA00023316"/>
    </source>
</evidence>
<proteinExistence type="predicted"/>
<accession>A0A699GZJ7</accession>
<evidence type="ECO:0000313" key="4">
    <source>
        <dbReference type="EMBL" id="GEX03957.1"/>
    </source>
</evidence>
<keyword evidence="2" id="KW-0964">Secreted</keyword>
<comment type="subcellular location">
    <subcellularLocation>
        <location evidence="1">Secreted</location>
    </subcellularLocation>
</comment>